<proteinExistence type="predicted"/>
<accession>A0A8S3WFR1</accession>
<gene>
    <name evidence="1" type="ORF">PAPOLLO_LOCUS5954</name>
</gene>
<organism evidence="1 2">
    <name type="scientific">Parnassius apollo</name>
    <name type="common">Apollo butterfly</name>
    <name type="synonym">Papilio apollo</name>
    <dbReference type="NCBI Taxonomy" id="110799"/>
    <lineage>
        <taxon>Eukaryota</taxon>
        <taxon>Metazoa</taxon>
        <taxon>Ecdysozoa</taxon>
        <taxon>Arthropoda</taxon>
        <taxon>Hexapoda</taxon>
        <taxon>Insecta</taxon>
        <taxon>Pterygota</taxon>
        <taxon>Neoptera</taxon>
        <taxon>Endopterygota</taxon>
        <taxon>Lepidoptera</taxon>
        <taxon>Glossata</taxon>
        <taxon>Ditrysia</taxon>
        <taxon>Papilionoidea</taxon>
        <taxon>Papilionidae</taxon>
        <taxon>Parnassiinae</taxon>
        <taxon>Parnassini</taxon>
        <taxon>Parnassius</taxon>
        <taxon>Parnassius</taxon>
    </lineage>
</organism>
<dbReference type="EMBL" id="CAJQZP010000374">
    <property type="protein sequence ID" value="CAG4958513.1"/>
    <property type="molecule type" value="Genomic_DNA"/>
</dbReference>
<evidence type="ECO:0000313" key="2">
    <source>
        <dbReference type="Proteomes" id="UP000691718"/>
    </source>
</evidence>
<dbReference type="AlphaFoldDB" id="A0A8S3WFR1"/>
<dbReference type="Proteomes" id="UP000691718">
    <property type="component" value="Unassembled WGS sequence"/>
</dbReference>
<sequence length="151" mass="17026">MELDRFATHVDIESMLQLIKASPTPAPPAAVVNVQGVRRDSNTARRCLIDNCNYGSLRQVPNSVKVQLLSYYYFYVPNHACICQWHLIHMAIEEIPENIINQMTDLNAESVGDIINLYTQALEQRSNFNVDDVSDEGAFGLEETEPHSTIC</sequence>
<dbReference type="OrthoDB" id="10049726at2759"/>
<name>A0A8S3WFR1_PARAO</name>
<reference evidence="1" key="1">
    <citation type="submission" date="2021-04" db="EMBL/GenBank/DDBJ databases">
        <authorList>
            <person name="Tunstrom K."/>
        </authorList>
    </citation>
    <scope>NUCLEOTIDE SEQUENCE</scope>
</reference>
<protein>
    <submittedName>
        <fullName evidence="1">(apollo) hypothetical protein</fullName>
    </submittedName>
</protein>
<comment type="caution">
    <text evidence="1">The sequence shown here is derived from an EMBL/GenBank/DDBJ whole genome shotgun (WGS) entry which is preliminary data.</text>
</comment>
<evidence type="ECO:0000313" key="1">
    <source>
        <dbReference type="EMBL" id="CAG4958513.1"/>
    </source>
</evidence>
<keyword evidence="2" id="KW-1185">Reference proteome</keyword>